<evidence type="ECO:0000313" key="2">
    <source>
        <dbReference type="EMBL" id="AFM41548.1"/>
    </source>
</evidence>
<name>I4D6X4_DESAJ</name>
<gene>
    <name evidence="2" type="ordered locus">Desaci_2615</name>
</gene>
<organism evidence="2 3">
    <name type="scientific">Desulfosporosinus acidiphilus (strain DSM 22704 / JCM 16185 / SJ4)</name>
    <dbReference type="NCBI Taxonomy" id="646529"/>
    <lineage>
        <taxon>Bacteria</taxon>
        <taxon>Bacillati</taxon>
        <taxon>Bacillota</taxon>
        <taxon>Clostridia</taxon>
        <taxon>Eubacteriales</taxon>
        <taxon>Desulfitobacteriaceae</taxon>
        <taxon>Desulfosporosinus</taxon>
    </lineage>
</organism>
<dbReference type="EMBL" id="CP003639">
    <property type="protein sequence ID" value="AFM41548.1"/>
    <property type="molecule type" value="Genomic_DNA"/>
</dbReference>
<dbReference type="Proteomes" id="UP000002892">
    <property type="component" value="Chromosome"/>
</dbReference>
<dbReference type="HOGENOM" id="CLU_3327160_0_0_9"/>
<dbReference type="AlphaFoldDB" id="I4D6X4"/>
<dbReference type="KEGG" id="dai:Desaci_2615"/>
<protein>
    <submittedName>
        <fullName evidence="2">Uncharacterized protein</fullName>
    </submittedName>
</protein>
<feature type="region of interest" description="Disordered" evidence="1">
    <location>
        <begin position="1"/>
        <end position="21"/>
    </location>
</feature>
<feature type="compositionally biased region" description="Basic residues" evidence="1">
    <location>
        <begin position="1"/>
        <end position="10"/>
    </location>
</feature>
<evidence type="ECO:0000256" key="1">
    <source>
        <dbReference type="SAM" id="MobiDB-lite"/>
    </source>
</evidence>
<accession>I4D6X4</accession>
<reference evidence="2 3" key="1">
    <citation type="journal article" date="2012" name="J. Bacteriol.">
        <title>Complete genome sequences of Desulfosporosinus orientis DSM765T, Desulfosporosinus youngiae DSM17734T, Desulfosporosinus meridiei DSM13257T, and Desulfosporosinus acidiphilus DSM22704T.</title>
        <authorList>
            <person name="Pester M."/>
            <person name="Brambilla E."/>
            <person name="Alazard D."/>
            <person name="Rattei T."/>
            <person name="Weinmaier T."/>
            <person name="Han J."/>
            <person name="Lucas S."/>
            <person name="Lapidus A."/>
            <person name="Cheng J.F."/>
            <person name="Goodwin L."/>
            <person name="Pitluck S."/>
            <person name="Peters L."/>
            <person name="Ovchinnikova G."/>
            <person name="Teshima H."/>
            <person name="Detter J.C."/>
            <person name="Han C.S."/>
            <person name="Tapia R."/>
            <person name="Land M.L."/>
            <person name="Hauser L."/>
            <person name="Kyrpides N.C."/>
            <person name="Ivanova N.N."/>
            <person name="Pagani I."/>
            <person name="Huntmann M."/>
            <person name="Wei C.L."/>
            <person name="Davenport K.W."/>
            <person name="Daligault H."/>
            <person name="Chain P.S."/>
            <person name="Chen A."/>
            <person name="Mavromatis K."/>
            <person name="Markowitz V."/>
            <person name="Szeto E."/>
            <person name="Mikhailova N."/>
            <person name="Pati A."/>
            <person name="Wagner M."/>
            <person name="Woyke T."/>
            <person name="Ollivier B."/>
            <person name="Klenk H.P."/>
            <person name="Spring S."/>
            <person name="Loy A."/>
        </authorList>
    </citation>
    <scope>NUCLEOTIDE SEQUENCE [LARGE SCALE GENOMIC DNA]</scope>
    <source>
        <strain evidence="3">DSM 22704 / JCM 16185 / SJ4</strain>
    </source>
</reference>
<proteinExistence type="predicted"/>
<keyword evidence="3" id="KW-1185">Reference proteome</keyword>
<evidence type="ECO:0000313" key="3">
    <source>
        <dbReference type="Proteomes" id="UP000002892"/>
    </source>
</evidence>
<sequence>MAKKHIRAKKNSPDFSDGKNSTHKNIVVAKKDVVITLL</sequence>